<dbReference type="Pfam" id="PF00440">
    <property type="entry name" value="TetR_N"/>
    <property type="match status" value="1"/>
</dbReference>
<dbReference type="PRINTS" id="PR00455">
    <property type="entry name" value="HTHTETR"/>
</dbReference>
<dbReference type="Gene3D" id="1.10.10.60">
    <property type="entry name" value="Homeodomain-like"/>
    <property type="match status" value="1"/>
</dbReference>
<reference evidence="7 8" key="1">
    <citation type="journal article" date="2014" name="Int. J. Syst. Evol. Microbiol.">
        <title>Streptomyces hoynatensis sp. nov., isolated from deep marine sediment.</title>
        <authorList>
            <person name="Veyisoglu A."/>
            <person name="Sahin N."/>
        </authorList>
    </citation>
    <scope>NUCLEOTIDE SEQUENCE [LARGE SCALE GENOMIC DNA]</scope>
    <source>
        <strain evidence="7 8">KCTC 29097</strain>
    </source>
</reference>
<keyword evidence="3" id="KW-0804">Transcription</keyword>
<feature type="region of interest" description="Disordered" evidence="5">
    <location>
        <begin position="1"/>
        <end position="46"/>
    </location>
</feature>
<dbReference type="GO" id="GO:0003700">
    <property type="term" value="F:DNA-binding transcription factor activity"/>
    <property type="evidence" value="ECO:0007669"/>
    <property type="project" value="TreeGrafter"/>
</dbReference>
<dbReference type="InterPro" id="IPR036271">
    <property type="entry name" value="Tet_transcr_reg_TetR-rel_C_sf"/>
</dbReference>
<dbReference type="AlphaFoldDB" id="A0A3A9YVD3"/>
<dbReference type="Gene3D" id="1.10.357.10">
    <property type="entry name" value="Tetracycline Repressor, domain 2"/>
    <property type="match status" value="1"/>
</dbReference>
<evidence type="ECO:0000259" key="6">
    <source>
        <dbReference type="PROSITE" id="PS50977"/>
    </source>
</evidence>
<feature type="domain" description="HTH tetR-type" evidence="6">
    <location>
        <begin position="49"/>
        <end position="109"/>
    </location>
</feature>
<dbReference type="PROSITE" id="PS50977">
    <property type="entry name" value="HTH_TETR_2"/>
    <property type="match status" value="1"/>
</dbReference>
<dbReference type="Pfam" id="PF16859">
    <property type="entry name" value="TetR_C_11"/>
    <property type="match status" value="1"/>
</dbReference>
<dbReference type="InterPro" id="IPR050109">
    <property type="entry name" value="HTH-type_TetR-like_transc_reg"/>
</dbReference>
<dbReference type="InterPro" id="IPR011075">
    <property type="entry name" value="TetR_C"/>
</dbReference>
<proteinExistence type="predicted"/>
<evidence type="ECO:0000256" key="1">
    <source>
        <dbReference type="ARBA" id="ARBA00023015"/>
    </source>
</evidence>
<evidence type="ECO:0000313" key="7">
    <source>
        <dbReference type="EMBL" id="RKN40071.1"/>
    </source>
</evidence>
<organism evidence="7 8">
    <name type="scientific">Streptomyces hoynatensis</name>
    <dbReference type="NCBI Taxonomy" id="1141874"/>
    <lineage>
        <taxon>Bacteria</taxon>
        <taxon>Bacillati</taxon>
        <taxon>Actinomycetota</taxon>
        <taxon>Actinomycetes</taxon>
        <taxon>Kitasatosporales</taxon>
        <taxon>Streptomycetaceae</taxon>
        <taxon>Streptomyces</taxon>
    </lineage>
</organism>
<keyword evidence="8" id="KW-1185">Reference proteome</keyword>
<dbReference type="InterPro" id="IPR009057">
    <property type="entry name" value="Homeodomain-like_sf"/>
</dbReference>
<evidence type="ECO:0000313" key="8">
    <source>
        <dbReference type="Proteomes" id="UP000272474"/>
    </source>
</evidence>
<keyword evidence="2 4" id="KW-0238">DNA-binding</keyword>
<accession>A0A3A9YVD3</accession>
<evidence type="ECO:0000256" key="2">
    <source>
        <dbReference type="ARBA" id="ARBA00023125"/>
    </source>
</evidence>
<dbReference type="PANTHER" id="PTHR30055">
    <property type="entry name" value="HTH-TYPE TRANSCRIPTIONAL REGULATOR RUTR"/>
    <property type="match status" value="1"/>
</dbReference>
<gene>
    <name evidence="7" type="ORF">D7294_19335</name>
</gene>
<name>A0A3A9YVD3_9ACTN</name>
<dbReference type="PANTHER" id="PTHR30055:SF148">
    <property type="entry name" value="TETR-FAMILY TRANSCRIPTIONAL REGULATOR"/>
    <property type="match status" value="1"/>
</dbReference>
<dbReference type="GO" id="GO:0000976">
    <property type="term" value="F:transcription cis-regulatory region binding"/>
    <property type="evidence" value="ECO:0007669"/>
    <property type="project" value="TreeGrafter"/>
</dbReference>
<evidence type="ECO:0000256" key="5">
    <source>
        <dbReference type="SAM" id="MobiDB-lite"/>
    </source>
</evidence>
<sequence>MATGALATIPSRRSHRARSDPLPVRRSPMNSTATAPAASGRPGTRRRGNALRSAILEAALAQLRECGYAALTMDGVAAAAGTGKAALYRRWENKEALVVDALASALPAPGDYVLTGDHRADIRALLCGIRDAFALSQDAAFRAAKKNLSAGVVALIQERVVLPSRARILDIIRTGIDSGEFRPGAANDRAAAAGPAMLVFSFVTDGPEVPDEYVDQIVDDVVLPLVRA</sequence>
<evidence type="ECO:0000256" key="3">
    <source>
        <dbReference type="ARBA" id="ARBA00023163"/>
    </source>
</evidence>
<feature type="DNA-binding region" description="H-T-H motif" evidence="4">
    <location>
        <begin position="72"/>
        <end position="91"/>
    </location>
</feature>
<keyword evidence="1" id="KW-0805">Transcription regulation</keyword>
<protein>
    <submittedName>
        <fullName evidence="7">TetR family transcriptional regulator</fullName>
    </submittedName>
</protein>
<dbReference type="Proteomes" id="UP000272474">
    <property type="component" value="Unassembled WGS sequence"/>
</dbReference>
<dbReference type="InterPro" id="IPR001647">
    <property type="entry name" value="HTH_TetR"/>
</dbReference>
<dbReference type="SUPFAM" id="SSF48498">
    <property type="entry name" value="Tetracyclin repressor-like, C-terminal domain"/>
    <property type="match status" value="1"/>
</dbReference>
<evidence type="ECO:0000256" key="4">
    <source>
        <dbReference type="PROSITE-ProRule" id="PRU00335"/>
    </source>
</evidence>
<dbReference type="SUPFAM" id="SSF46689">
    <property type="entry name" value="Homeodomain-like"/>
    <property type="match status" value="1"/>
</dbReference>
<comment type="caution">
    <text evidence="7">The sequence shown here is derived from an EMBL/GenBank/DDBJ whole genome shotgun (WGS) entry which is preliminary data.</text>
</comment>
<dbReference type="EMBL" id="RBAL01000011">
    <property type="protein sequence ID" value="RKN40071.1"/>
    <property type="molecule type" value="Genomic_DNA"/>
</dbReference>